<gene>
    <name evidence="1" type="ORF">GMARGA_LOCUS31996</name>
</gene>
<name>A0ABN7WKT7_GIGMA</name>
<protein>
    <submittedName>
        <fullName evidence="1">30896_t:CDS:1</fullName>
    </submittedName>
</protein>
<feature type="non-terminal residue" evidence="1">
    <location>
        <position position="1"/>
    </location>
</feature>
<evidence type="ECO:0000313" key="2">
    <source>
        <dbReference type="Proteomes" id="UP000789901"/>
    </source>
</evidence>
<sequence length="82" mass="9335">IELQKSKISIIQKTIADQEVKVPDLYISNSIPINPNSLMLIVYNSVPYSQPLKLKQKFSWLVLLPGALHKKMNTLKAFVELN</sequence>
<reference evidence="1 2" key="1">
    <citation type="submission" date="2021-06" db="EMBL/GenBank/DDBJ databases">
        <authorList>
            <person name="Kallberg Y."/>
            <person name="Tangrot J."/>
            <person name="Rosling A."/>
        </authorList>
    </citation>
    <scope>NUCLEOTIDE SEQUENCE [LARGE SCALE GENOMIC DNA]</scope>
    <source>
        <strain evidence="1 2">120-4 pot B 10/14</strain>
    </source>
</reference>
<proteinExistence type="predicted"/>
<dbReference type="EMBL" id="CAJVQB010049106">
    <property type="protein sequence ID" value="CAG8834325.1"/>
    <property type="molecule type" value="Genomic_DNA"/>
</dbReference>
<keyword evidence="2" id="KW-1185">Reference proteome</keyword>
<comment type="caution">
    <text evidence="1">The sequence shown here is derived from an EMBL/GenBank/DDBJ whole genome shotgun (WGS) entry which is preliminary data.</text>
</comment>
<dbReference type="Proteomes" id="UP000789901">
    <property type="component" value="Unassembled WGS sequence"/>
</dbReference>
<accession>A0ABN7WKT7</accession>
<evidence type="ECO:0000313" key="1">
    <source>
        <dbReference type="EMBL" id="CAG8834325.1"/>
    </source>
</evidence>
<organism evidence="1 2">
    <name type="scientific">Gigaspora margarita</name>
    <dbReference type="NCBI Taxonomy" id="4874"/>
    <lineage>
        <taxon>Eukaryota</taxon>
        <taxon>Fungi</taxon>
        <taxon>Fungi incertae sedis</taxon>
        <taxon>Mucoromycota</taxon>
        <taxon>Glomeromycotina</taxon>
        <taxon>Glomeromycetes</taxon>
        <taxon>Diversisporales</taxon>
        <taxon>Gigasporaceae</taxon>
        <taxon>Gigaspora</taxon>
    </lineage>
</organism>